<proteinExistence type="predicted"/>
<accession>D7DTH5</accession>
<dbReference type="Pfam" id="PF02627">
    <property type="entry name" value="CMD"/>
    <property type="match status" value="1"/>
</dbReference>
<name>D7DTH5_METV3</name>
<evidence type="ECO:0000313" key="2">
    <source>
        <dbReference type="EMBL" id="ADI36435.1"/>
    </source>
</evidence>
<sequence>MKQQVFYGKGMPIVKKENPELYDAIVGLNDAVFNGKVLDYKTQKLIAIAITAASGDKRGTFRQMYSGMDHLGITYDEIMDALNMVLLTAGMPPFVKAVRTLDKVKKEMESDKKENK</sequence>
<dbReference type="HOGENOM" id="CLU_137228_5_0_2"/>
<dbReference type="Proteomes" id="UP000007722">
    <property type="component" value="Chromosome"/>
</dbReference>
<dbReference type="InterPro" id="IPR029032">
    <property type="entry name" value="AhpD-like"/>
</dbReference>
<dbReference type="PANTHER" id="PTHR33930">
    <property type="entry name" value="ALKYL HYDROPEROXIDE REDUCTASE AHPD"/>
    <property type="match status" value="1"/>
</dbReference>
<evidence type="ECO:0000259" key="1">
    <source>
        <dbReference type="Pfam" id="PF02627"/>
    </source>
</evidence>
<dbReference type="PANTHER" id="PTHR33930:SF2">
    <property type="entry name" value="BLR3452 PROTEIN"/>
    <property type="match status" value="1"/>
</dbReference>
<dbReference type="Gene3D" id="1.20.1290.10">
    <property type="entry name" value="AhpD-like"/>
    <property type="match status" value="1"/>
</dbReference>
<dbReference type="KEGG" id="mvo:Mvol_0776"/>
<gene>
    <name evidence="2" type="ordered locus">Mvol_0776</name>
</gene>
<dbReference type="SUPFAM" id="SSF69118">
    <property type="entry name" value="AhpD-like"/>
    <property type="match status" value="1"/>
</dbReference>
<dbReference type="STRING" id="456320.Mvol_0776"/>
<dbReference type="AlphaFoldDB" id="D7DTH5"/>
<dbReference type="InterPro" id="IPR003779">
    <property type="entry name" value="CMD-like"/>
</dbReference>
<evidence type="ECO:0000313" key="3">
    <source>
        <dbReference type="Proteomes" id="UP000007722"/>
    </source>
</evidence>
<dbReference type="OrthoDB" id="73788at2157"/>
<dbReference type="GO" id="GO:0051920">
    <property type="term" value="F:peroxiredoxin activity"/>
    <property type="evidence" value="ECO:0007669"/>
    <property type="project" value="InterPro"/>
</dbReference>
<organism evidence="2 3">
    <name type="scientific">Methanococcus voltae (strain ATCC BAA-1334 / A3)</name>
    <dbReference type="NCBI Taxonomy" id="456320"/>
    <lineage>
        <taxon>Archaea</taxon>
        <taxon>Methanobacteriati</taxon>
        <taxon>Methanobacteriota</taxon>
        <taxon>Methanomada group</taxon>
        <taxon>Methanococci</taxon>
        <taxon>Methanococcales</taxon>
        <taxon>Methanococcaceae</taxon>
        <taxon>Methanococcus</taxon>
    </lineage>
</organism>
<keyword evidence="3" id="KW-1185">Reference proteome</keyword>
<protein>
    <submittedName>
        <fullName evidence="2">Carboxymuconolactone decarboxylase</fullName>
    </submittedName>
</protein>
<dbReference type="InParanoid" id="D7DTH5"/>
<dbReference type="eggNOG" id="arCOG02148">
    <property type="taxonomic scope" value="Archaea"/>
</dbReference>
<dbReference type="EMBL" id="CP002057">
    <property type="protein sequence ID" value="ADI36435.1"/>
    <property type="molecule type" value="Genomic_DNA"/>
</dbReference>
<reference evidence="2 3" key="1">
    <citation type="submission" date="2010-05" db="EMBL/GenBank/DDBJ databases">
        <title>Complete sequence of Methanococcus voltae A3.</title>
        <authorList>
            <consortium name="US DOE Joint Genome Institute"/>
            <person name="Lucas S."/>
            <person name="Copeland A."/>
            <person name="Lapidus A."/>
            <person name="Cheng J.-F."/>
            <person name="Bruce D."/>
            <person name="Goodwin L."/>
            <person name="Pitluck S."/>
            <person name="Lowry S."/>
            <person name="Clum A."/>
            <person name="Land M."/>
            <person name="Hauser L."/>
            <person name="Kyrpides N."/>
            <person name="Mikhailova N."/>
            <person name="Whitman W.B."/>
            <person name="Woyke T."/>
        </authorList>
    </citation>
    <scope>NUCLEOTIDE SEQUENCE [LARGE SCALE GENOMIC DNA]</scope>
    <source>
        <strain evidence="3">ATCC BAA-1334 / A3</strain>
    </source>
</reference>
<feature type="domain" description="Carboxymuconolactone decarboxylase-like" evidence="1">
    <location>
        <begin position="19"/>
        <end position="101"/>
    </location>
</feature>